<sequence>MQNLFYIPPHHPQDSHPRPLGVRSVVKRNSPTRLDLAAPHTALDMGLVTHGDIAPEPVLAPVYTVPSRTGLRTKLGRWIVRFGEKIAGETAPPLGQPV</sequence>
<protein>
    <submittedName>
        <fullName evidence="2">Uncharacterized protein</fullName>
    </submittedName>
</protein>
<keyword evidence="3" id="KW-1185">Reference proteome</keyword>
<organism evidence="2 3">
    <name type="scientific">Pseudooctadecabacter jejudonensis</name>
    <dbReference type="NCBI Taxonomy" id="1391910"/>
    <lineage>
        <taxon>Bacteria</taxon>
        <taxon>Pseudomonadati</taxon>
        <taxon>Pseudomonadota</taxon>
        <taxon>Alphaproteobacteria</taxon>
        <taxon>Rhodobacterales</taxon>
        <taxon>Paracoccaceae</taxon>
        <taxon>Pseudooctadecabacter</taxon>
    </lineage>
</organism>
<dbReference type="RefSeq" id="WP_085865031.1">
    <property type="nucleotide sequence ID" value="NZ_FWFT01000004.1"/>
</dbReference>
<feature type="region of interest" description="Disordered" evidence="1">
    <location>
        <begin position="1"/>
        <end position="22"/>
    </location>
</feature>
<dbReference type="Proteomes" id="UP000193623">
    <property type="component" value="Unassembled WGS sequence"/>
</dbReference>
<dbReference type="AlphaFoldDB" id="A0A1Y5SY16"/>
<reference evidence="2 3" key="1">
    <citation type="submission" date="2017-03" db="EMBL/GenBank/DDBJ databases">
        <authorList>
            <person name="Afonso C.L."/>
            <person name="Miller P.J."/>
            <person name="Scott M.A."/>
            <person name="Spackman E."/>
            <person name="Goraichik I."/>
            <person name="Dimitrov K.M."/>
            <person name="Suarez D.L."/>
            <person name="Swayne D.E."/>
        </authorList>
    </citation>
    <scope>NUCLEOTIDE SEQUENCE [LARGE SCALE GENOMIC DNA]</scope>
    <source>
        <strain evidence="2 3">CECT 8397</strain>
    </source>
</reference>
<dbReference type="OrthoDB" id="7431390at2"/>
<proteinExistence type="predicted"/>
<dbReference type="EMBL" id="FWFT01000004">
    <property type="protein sequence ID" value="SLN50521.1"/>
    <property type="molecule type" value="Genomic_DNA"/>
</dbReference>
<gene>
    <name evidence="2" type="ORF">PSJ8397_02637</name>
</gene>
<evidence type="ECO:0000313" key="3">
    <source>
        <dbReference type="Proteomes" id="UP000193623"/>
    </source>
</evidence>
<accession>A0A1Y5SY16</accession>
<name>A0A1Y5SY16_9RHOB</name>
<evidence type="ECO:0000256" key="1">
    <source>
        <dbReference type="SAM" id="MobiDB-lite"/>
    </source>
</evidence>
<evidence type="ECO:0000313" key="2">
    <source>
        <dbReference type="EMBL" id="SLN50521.1"/>
    </source>
</evidence>